<dbReference type="EMBL" id="GGEC01074430">
    <property type="protein sequence ID" value="MBX54914.1"/>
    <property type="molecule type" value="Transcribed_RNA"/>
</dbReference>
<proteinExistence type="predicted"/>
<reference evidence="1" key="1">
    <citation type="submission" date="2018-02" db="EMBL/GenBank/DDBJ databases">
        <title>Rhizophora mucronata_Transcriptome.</title>
        <authorList>
            <person name="Meera S.P."/>
            <person name="Sreeshan A."/>
            <person name="Augustine A."/>
        </authorList>
    </citation>
    <scope>NUCLEOTIDE SEQUENCE</scope>
    <source>
        <tissue evidence="1">Leaf</tissue>
    </source>
</reference>
<protein>
    <submittedName>
        <fullName evidence="1">Uncharacterized protein</fullName>
    </submittedName>
</protein>
<evidence type="ECO:0000313" key="1">
    <source>
        <dbReference type="EMBL" id="MBX54914.1"/>
    </source>
</evidence>
<sequence>MMFYHSSYKNFSVPQT</sequence>
<name>A0A2P2PJJ3_RHIMU</name>
<dbReference type="AlphaFoldDB" id="A0A2P2PJJ3"/>
<organism evidence="1">
    <name type="scientific">Rhizophora mucronata</name>
    <name type="common">Asiatic mangrove</name>
    <dbReference type="NCBI Taxonomy" id="61149"/>
    <lineage>
        <taxon>Eukaryota</taxon>
        <taxon>Viridiplantae</taxon>
        <taxon>Streptophyta</taxon>
        <taxon>Embryophyta</taxon>
        <taxon>Tracheophyta</taxon>
        <taxon>Spermatophyta</taxon>
        <taxon>Magnoliopsida</taxon>
        <taxon>eudicotyledons</taxon>
        <taxon>Gunneridae</taxon>
        <taxon>Pentapetalae</taxon>
        <taxon>rosids</taxon>
        <taxon>fabids</taxon>
        <taxon>Malpighiales</taxon>
        <taxon>Rhizophoraceae</taxon>
        <taxon>Rhizophora</taxon>
    </lineage>
</organism>
<accession>A0A2P2PJJ3</accession>